<keyword evidence="1" id="KW-0812">Transmembrane</keyword>
<keyword evidence="1" id="KW-1133">Transmembrane helix</keyword>
<dbReference type="Proteomes" id="UP000323632">
    <property type="component" value="Unassembled WGS sequence"/>
</dbReference>
<name>A0A5M6CUH3_9BACT</name>
<comment type="caution">
    <text evidence="2">The sequence shown here is derived from an EMBL/GenBank/DDBJ whole genome shotgun (WGS) entry which is preliminary data.</text>
</comment>
<gene>
    <name evidence="2" type="ORF">F0919_03980</name>
</gene>
<feature type="transmembrane region" description="Helical" evidence="1">
    <location>
        <begin position="221"/>
        <end position="243"/>
    </location>
</feature>
<dbReference type="EMBL" id="VWSH01000001">
    <property type="protein sequence ID" value="KAA5536839.1"/>
    <property type="molecule type" value="Genomic_DNA"/>
</dbReference>
<feature type="transmembrane region" description="Helical" evidence="1">
    <location>
        <begin position="95"/>
        <end position="115"/>
    </location>
</feature>
<feature type="transmembrane region" description="Helical" evidence="1">
    <location>
        <begin position="155"/>
        <end position="177"/>
    </location>
</feature>
<evidence type="ECO:0000313" key="2">
    <source>
        <dbReference type="EMBL" id="KAA5536839.1"/>
    </source>
</evidence>
<organism evidence="2 3">
    <name type="scientific">Taibaiella lutea</name>
    <dbReference type="NCBI Taxonomy" id="2608001"/>
    <lineage>
        <taxon>Bacteria</taxon>
        <taxon>Pseudomonadati</taxon>
        <taxon>Bacteroidota</taxon>
        <taxon>Chitinophagia</taxon>
        <taxon>Chitinophagales</taxon>
        <taxon>Chitinophagaceae</taxon>
        <taxon>Taibaiella</taxon>
    </lineage>
</organism>
<dbReference type="RefSeq" id="WP_150031416.1">
    <property type="nucleotide sequence ID" value="NZ_VWSH01000001.1"/>
</dbReference>
<keyword evidence="1" id="KW-0472">Membrane</keyword>
<proteinExistence type="predicted"/>
<evidence type="ECO:0000256" key="1">
    <source>
        <dbReference type="SAM" id="Phobius"/>
    </source>
</evidence>
<keyword evidence="3" id="KW-1185">Reference proteome</keyword>
<protein>
    <submittedName>
        <fullName evidence="2">Uncharacterized protein</fullName>
    </submittedName>
</protein>
<sequence>MFDFKEKFKDRPTSELLQMLEQPEKYQPDAIEAAKTIIENRKEKDPKSFEEDVAFLKIKEHQTISRKEIPAKKTIDIWEEDDIDKSNKSITRNHILAILIVYIAMNCLYLFQLLQIRLNGYSEDYEIMQLVPILAQFAFAITGSIFFFKREKTGWILIVFDFTFRTIFSLQLLVLSLRYISNPFIPFSFYNTILPLILFGLVLFRLGSARLMSEYKATKQTYMFTIGASILFAACIVFVQRFFY</sequence>
<reference evidence="2 3" key="1">
    <citation type="submission" date="2019-09" db="EMBL/GenBank/DDBJ databases">
        <title>Genome sequence and assembly of Taibaiella sp.</title>
        <authorList>
            <person name="Chhetri G."/>
        </authorList>
    </citation>
    <scope>NUCLEOTIDE SEQUENCE [LARGE SCALE GENOMIC DNA]</scope>
    <source>
        <strain evidence="2 3">KVB11</strain>
    </source>
</reference>
<evidence type="ECO:0000313" key="3">
    <source>
        <dbReference type="Proteomes" id="UP000323632"/>
    </source>
</evidence>
<dbReference type="AlphaFoldDB" id="A0A5M6CUH3"/>
<accession>A0A5M6CUH3</accession>
<feature type="transmembrane region" description="Helical" evidence="1">
    <location>
        <begin position="127"/>
        <end position="148"/>
    </location>
</feature>
<feature type="transmembrane region" description="Helical" evidence="1">
    <location>
        <begin position="189"/>
        <end position="209"/>
    </location>
</feature>